<dbReference type="GO" id="GO:0006644">
    <property type="term" value="P:phospholipid metabolic process"/>
    <property type="evidence" value="ECO:0007669"/>
    <property type="project" value="InterPro"/>
</dbReference>
<dbReference type="RefSeq" id="WP_196418702.1">
    <property type="nucleotide sequence ID" value="NZ_JADQTO010000023.1"/>
</dbReference>
<accession>A0A931G0M2</accession>
<sequence>MIRPAICRAAAGVLLAATTILPAGPARGAVVDKGTLLARWTQPTAASTAEWNAARLDREQWAAYDFDWSTDYCSHGPERPFGFRFENACWHHDFGYRNYRAAGTFEAHKRRLDETFRADLQRTCDEHEKLVQPVCNTVAWGYYQATVLLGDA</sequence>
<protein>
    <submittedName>
        <fullName evidence="2">Phospholipase</fullName>
    </submittedName>
</protein>
<dbReference type="EMBL" id="JADQTO010000023">
    <property type="protein sequence ID" value="MBG0566938.1"/>
    <property type="molecule type" value="Genomic_DNA"/>
</dbReference>
<dbReference type="GO" id="GO:0004623">
    <property type="term" value="F:phospholipase A2 activity"/>
    <property type="evidence" value="ECO:0007669"/>
    <property type="project" value="InterPro"/>
</dbReference>
<dbReference type="Proteomes" id="UP000598146">
    <property type="component" value="Unassembled WGS sequence"/>
</dbReference>
<reference evidence="2" key="1">
    <citation type="submission" date="2020-11" db="EMBL/GenBank/DDBJ databases">
        <title>Isolation and identification of active actinomycetes.</title>
        <authorList>
            <person name="Sun X."/>
        </authorList>
    </citation>
    <scope>NUCLEOTIDE SEQUENCE</scope>
    <source>
        <strain evidence="2">NEAU-A11</strain>
    </source>
</reference>
<dbReference type="AlphaFoldDB" id="A0A931G0M2"/>
<feature type="signal peptide" evidence="1">
    <location>
        <begin position="1"/>
        <end position="28"/>
    </location>
</feature>
<evidence type="ECO:0000313" key="3">
    <source>
        <dbReference type="Proteomes" id="UP000598146"/>
    </source>
</evidence>
<name>A0A931G0M2_9ACTN</name>
<dbReference type="SUPFAM" id="SSF48619">
    <property type="entry name" value="Phospholipase A2, PLA2"/>
    <property type="match status" value="1"/>
</dbReference>
<dbReference type="InterPro" id="IPR015141">
    <property type="entry name" value="PLipase_A2_prok/fun"/>
</dbReference>
<organism evidence="2 3">
    <name type="scientific">Actinoplanes aureus</name>
    <dbReference type="NCBI Taxonomy" id="2792083"/>
    <lineage>
        <taxon>Bacteria</taxon>
        <taxon>Bacillati</taxon>
        <taxon>Actinomycetota</taxon>
        <taxon>Actinomycetes</taxon>
        <taxon>Micromonosporales</taxon>
        <taxon>Micromonosporaceae</taxon>
        <taxon>Actinoplanes</taxon>
    </lineage>
</organism>
<proteinExistence type="predicted"/>
<evidence type="ECO:0000313" key="2">
    <source>
        <dbReference type="EMBL" id="MBG0566938.1"/>
    </source>
</evidence>
<dbReference type="GO" id="GO:0050482">
    <property type="term" value="P:arachidonate secretion"/>
    <property type="evidence" value="ECO:0007669"/>
    <property type="project" value="InterPro"/>
</dbReference>
<dbReference type="Gene3D" id="1.20.90.10">
    <property type="entry name" value="Phospholipase A2 domain"/>
    <property type="match status" value="1"/>
</dbReference>
<dbReference type="Pfam" id="PF09056">
    <property type="entry name" value="Phospholip_A2_3"/>
    <property type="match status" value="1"/>
</dbReference>
<evidence type="ECO:0000256" key="1">
    <source>
        <dbReference type="SAM" id="SignalP"/>
    </source>
</evidence>
<comment type="caution">
    <text evidence="2">The sequence shown here is derived from an EMBL/GenBank/DDBJ whole genome shotgun (WGS) entry which is preliminary data.</text>
</comment>
<dbReference type="InterPro" id="IPR036444">
    <property type="entry name" value="PLipase_A2_dom_sf"/>
</dbReference>
<keyword evidence="3" id="KW-1185">Reference proteome</keyword>
<feature type="chain" id="PRO_5037187372" evidence="1">
    <location>
        <begin position="29"/>
        <end position="152"/>
    </location>
</feature>
<keyword evidence="1" id="KW-0732">Signal</keyword>
<gene>
    <name evidence="2" type="ORF">I4J89_36365</name>
</gene>